<feature type="transmembrane region" description="Helical" evidence="7">
    <location>
        <begin position="52"/>
        <end position="70"/>
    </location>
</feature>
<keyword evidence="5 7" id="KW-0472">Membrane</keyword>
<dbReference type="InterPro" id="IPR005016">
    <property type="entry name" value="TDE1/TMS"/>
</dbReference>
<name>A0A5N5T154_9CRUS</name>
<feature type="region of interest" description="Disordered" evidence="6">
    <location>
        <begin position="356"/>
        <end position="379"/>
    </location>
</feature>
<feature type="non-terminal residue" evidence="8">
    <location>
        <position position="379"/>
    </location>
</feature>
<feature type="transmembrane region" description="Helical" evidence="7">
    <location>
        <begin position="102"/>
        <end position="124"/>
    </location>
</feature>
<evidence type="ECO:0000313" key="8">
    <source>
        <dbReference type="EMBL" id="KAB7499907.1"/>
    </source>
</evidence>
<dbReference type="OrthoDB" id="5963193at2759"/>
<keyword evidence="3 7" id="KW-0812">Transmembrane</keyword>
<evidence type="ECO:0000313" key="9">
    <source>
        <dbReference type="Proteomes" id="UP000326759"/>
    </source>
</evidence>
<sequence>MKFSSSSPRHEFDYVEEKSCFRAQCNCFCGTGSCRFCCHCCPPVRESTITRVVYIIFLMIAITVMALLMSTDVQYFIMRMLPENVSICKWLGASSSCHAGKLMGYLAVYRIGLAIALYHLILMFSTCGVKTSKDCRAGLHNGFWLYKLMLLLLLCFAVFLIPDHKDYFIINIWMYIAMVGGACFIVIQLILLVFMVHKWTDKIQERVHGGGSAVMWFVFLVVLEYSFFTSILPLKKAVIKTSDEKPVGLRLLHASLITLYVTYLTWVAISSAPRQFQRYVRPAYSASSGFQRGSFRTQPRITNSFYQEYYCGPNKDEEMWSDNVIPYLSFVITAISIVYGSLGISESEKCNALELPGCPQQQTEEEKMHHEKEDMGGQM</sequence>
<feature type="transmembrane region" description="Helical" evidence="7">
    <location>
        <begin position="214"/>
        <end position="235"/>
    </location>
</feature>
<keyword evidence="9" id="KW-1185">Reference proteome</keyword>
<evidence type="ECO:0000256" key="4">
    <source>
        <dbReference type="ARBA" id="ARBA00022989"/>
    </source>
</evidence>
<feature type="transmembrane region" description="Helical" evidence="7">
    <location>
        <begin position="144"/>
        <end position="161"/>
    </location>
</feature>
<dbReference type="PROSITE" id="PS51257">
    <property type="entry name" value="PROKAR_LIPOPROTEIN"/>
    <property type="match status" value="1"/>
</dbReference>
<keyword evidence="4 7" id="KW-1133">Transmembrane helix</keyword>
<organism evidence="8 9">
    <name type="scientific">Armadillidium nasatum</name>
    <dbReference type="NCBI Taxonomy" id="96803"/>
    <lineage>
        <taxon>Eukaryota</taxon>
        <taxon>Metazoa</taxon>
        <taxon>Ecdysozoa</taxon>
        <taxon>Arthropoda</taxon>
        <taxon>Crustacea</taxon>
        <taxon>Multicrustacea</taxon>
        <taxon>Malacostraca</taxon>
        <taxon>Eumalacostraca</taxon>
        <taxon>Peracarida</taxon>
        <taxon>Isopoda</taxon>
        <taxon>Oniscidea</taxon>
        <taxon>Crinocheta</taxon>
        <taxon>Armadillidiidae</taxon>
        <taxon>Armadillidium</taxon>
    </lineage>
</organism>
<dbReference type="PANTHER" id="PTHR10383">
    <property type="entry name" value="SERINE INCORPORATOR"/>
    <property type="match status" value="1"/>
</dbReference>
<comment type="caution">
    <text evidence="8">The sequence shown here is derived from an EMBL/GenBank/DDBJ whole genome shotgun (WGS) entry which is preliminary data.</text>
</comment>
<dbReference type="PANTHER" id="PTHR10383:SF9">
    <property type="entry name" value="SERINE INCORPORATOR, ISOFORM F"/>
    <property type="match status" value="1"/>
</dbReference>
<gene>
    <name evidence="8" type="primary">SERINC5</name>
    <name evidence="8" type="ORF">Anas_14228</name>
</gene>
<accession>A0A5N5T154</accession>
<dbReference type="Proteomes" id="UP000326759">
    <property type="component" value="Unassembled WGS sequence"/>
</dbReference>
<evidence type="ECO:0000256" key="6">
    <source>
        <dbReference type="SAM" id="MobiDB-lite"/>
    </source>
</evidence>
<feature type="transmembrane region" description="Helical" evidence="7">
    <location>
        <begin position="247"/>
        <end position="269"/>
    </location>
</feature>
<evidence type="ECO:0000256" key="3">
    <source>
        <dbReference type="ARBA" id="ARBA00022692"/>
    </source>
</evidence>
<evidence type="ECO:0000256" key="5">
    <source>
        <dbReference type="ARBA" id="ARBA00023136"/>
    </source>
</evidence>
<dbReference type="AlphaFoldDB" id="A0A5N5T154"/>
<feature type="transmembrane region" description="Helical" evidence="7">
    <location>
        <begin position="173"/>
        <end position="194"/>
    </location>
</feature>
<feature type="compositionally biased region" description="Basic and acidic residues" evidence="6">
    <location>
        <begin position="364"/>
        <end position="379"/>
    </location>
</feature>
<proteinExistence type="inferred from homology"/>
<dbReference type="GO" id="GO:0016020">
    <property type="term" value="C:membrane"/>
    <property type="evidence" value="ECO:0007669"/>
    <property type="project" value="UniProtKB-SubCell"/>
</dbReference>
<dbReference type="EMBL" id="SEYY01016135">
    <property type="protein sequence ID" value="KAB7499907.1"/>
    <property type="molecule type" value="Genomic_DNA"/>
</dbReference>
<evidence type="ECO:0000256" key="7">
    <source>
        <dbReference type="SAM" id="Phobius"/>
    </source>
</evidence>
<comment type="subcellular location">
    <subcellularLocation>
        <location evidence="1">Membrane</location>
        <topology evidence="1">Multi-pass membrane protein</topology>
    </subcellularLocation>
</comment>
<feature type="transmembrane region" description="Helical" evidence="7">
    <location>
        <begin position="324"/>
        <end position="342"/>
    </location>
</feature>
<comment type="similarity">
    <text evidence="2">Belongs to the TDE1 family.</text>
</comment>
<protein>
    <submittedName>
        <fullName evidence="8">Serine incorporator 5</fullName>
    </submittedName>
</protein>
<evidence type="ECO:0000256" key="2">
    <source>
        <dbReference type="ARBA" id="ARBA00006665"/>
    </source>
</evidence>
<reference evidence="8 9" key="1">
    <citation type="journal article" date="2019" name="PLoS Biol.">
        <title>Sex chromosomes control vertical transmission of feminizing Wolbachia symbionts in an isopod.</title>
        <authorList>
            <person name="Becking T."/>
            <person name="Chebbi M.A."/>
            <person name="Giraud I."/>
            <person name="Moumen B."/>
            <person name="Laverre T."/>
            <person name="Caubet Y."/>
            <person name="Peccoud J."/>
            <person name="Gilbert C."/>
            <person name="Cordaux R."/>
        </authorList>
    </citation>
    <scope>NUCLEOTIDE SEQUENCE [LARGE SCALE GENOMIC DNA]</scope>
    <source>
        <strain evidence="8">ANa2</strain>
        <tissue evidence="8">Whole body excluding digestive tract and cuticle</tissue>
    </source>
</reference>
<dbReference type="Pfam" id="PF03348">
    <property type="entry name" value="Serinc"/>
    <property type="match status" value="2"/>
</dbReference>
<evidence type="ECO:0000256" key="1">
    <source>
        <dbReference type="ARBA" id="ARBA00004141"/>
    </source>
</evidence>